<comment type="caution">
    <text evidence="2">The sequence shown here is derived from an EMBL/GenBank/DDBJ whole genome shotgun (WGS) entry which is preliminary data.</text>
</comment>
<name>A0ABR0IHW3_9PEZI</name>
<evidence type="ECO:0000313" key="2">
    <source>
        <dbReference type="EMBL" id="KAK4679960.1"/>
    </source>
</evidence>
<dbReference type="RefSeq" id="XP_062803430.1">
    <property type="nucleotide sequence ID" value="XM_062940281.1"/>
</dbReference>
<feature type="compositionally biased region" description="Acidic residues" evidence="1">
    <location>
        <begin position="393"/>
        <end position="405"/>
    </location>
</feature>
<dbReference type="NCBIfam" id="TIGR01668">
    <property type="entry name" value="YqeG_hyp_ppase"/>
    <property type="match status" value="1"/>
</dbReference>
<dbReference type="PANTHER" id="PTHR19288">
    <property type="entry name" value="4-NITROPHENYLPHOSPHATASE-RELATED"/>
    <property type="match status" value="1"/>
</dbReference>
<dbReference type="Pfam" id="PF09419">
    <property type="entry name" value="PGP_phosphatase"/>
    <property type="match status" value="1"/>
</dbReference>
<dbReference type="InterPro" id="IPR023214">
    <property type="entry name" value="HAD_sf"/>
</dbReference>
<keyword evidence="3" id="KW-1185">Reference proteome</keyword>
<organism evidence="2 3">
    <name type="scientific">Podospora pseudoanserina</name>
    <dbReference type="NCBI Taxonomy" id="2609844"/>
    <lineage>
        <taxon>Eukaryota</taxon>
        <taxon>Fungi</taxon>
        <taxon>Dikarya</taxon>
        <taxon>Ascomycota</taxon>
        <taxon>Pezizomycotina</taxon>
        <taxon>Sordariomycetes</taxon>
        <taxon>Sordariomycetidae</taxon>
        <taxon>Sordariales</taxon>
        <taxon>Podosporaceae</taxon>
        <taxon>Podospora</taxon>
    </lineage>
</organism>
<proteinExistence type="predicted"/>
<evidence type="ECO:0008006" key="4">
    <source>
        <dbReference type="Google" id="ProtNLM"/>
    </source>
</evidence>
<reference evidence="2 3" key="1">
    <citation type="journal article" date="2023" name="bioRxiv">
        <title>High-quality genome assemblies of four members of thePodospora anserinaspecies complex.</title>
        <authorList>
            <person name="Ament-Velasquez S.L."/>
            <person name="Vogan A.A."/>
            <person name="Wallerman O."/>
            <person name="Hartmann F."/>
            <person name="Gautier V."/>
            <person name="Silar P."/>
            <person name="Giraud T."/>
            <person name="Johannesson H."/>
        </authorList>
    </citation>
    <scope>NUCLEOTIDE SEQUENCE [LARGE SCALE GENOMIC DNA]</scope>
    <source>
        <strain evidence="2 3">CBS 124.78</strain>
    </source>
</reference>
<evidence type="ECO:0000313" key="3">
    <source>
        <dbReference type="Proteomes" id="UP001323617"/>
    </source>
</evidence>
<dbReference type="Gene3D" id="3.40.50.1000">
    <property type="entry name" value="HAD superfamily/HAD-like"/>
    <property type="match status" value="1"/>
</dbReference>
<feature type="compositionally biased region" description="Basic and acidic residues" evidence="1">
    <location>
        <begin position="376"/>
        <end position="391"/>
    </location>
</feature>
<dbReference type="InterPro" id="IPR010021">
    <property type="entry name" value="PGPP1/Gep4"/>
</dbReference>
<feature type="compositionally biased region" description="Gly residues" evidence="1">
    <location>
        <begin position="471"/>
        <end position="491"/>
    </location>
</feature>
<gene>
    <name evidence="2" type="ORF">QC764_0040110</name>
</gene>
<feature type="compositionally biased region" description="Basic and acidic residues" evidence="1">
    <location>
        <begin position="453"/>
        <end position="464"/>
    </location>
</feature>
<protein>
    <recommendedName>
        <fullName evidence="4">Hydrolase</fullName>
    </recommendedName>
</protein>
<dbReference type="InterPro" id="IPR036412">
    <property type="entry name" value="HAD-like_sf"/>
</dbReference>
<dbReference type="InterPro" id="IPR027706">
    <property type="entry name" value="PGP_Pase"/>
</dbReference>
<dbReference type="EMBL" id="JAFFHC010000002">
    <property type="protein sequence ID" value="KAK4679960.1"/>
    <property type="molecule type" value="Genomic_DNA"/>
</dbReference>
<dbReference type="PANTHER" id="PTHR19288:SF25">
    <property type="entry name" value="PHOSPHATIDYLGLYCEROPHOSPHATASE GEP4, MITOCHONDRIAL"/>
    <property type="match status" value="1"/>
</dbReference>
<dbReference type="GeneID" id="87960816"/>
<feature type="region of interest" description="Disordered" evidence="1">
    <location>
        <begin position="327"/>
        <end position="491"/>
    </location>
</feature>
<dbReference type="SUPFAM" id="SSF56784">
    <property type="entry name" value="HAD-like"/>
    <property type="match status" value="1"/>
</dbReference>
<sequence>MNLNLSASLNIFKLLAKPSLCLPQATVATFADLPIPLDKAFAGQREKVDIKAVVLDKDDCFAYPEHNEVYDQYKQRFEALRAAYPGRRLLIVSNTSGAQSYDRDGKLAAAVEKATGVVVLPHQTKKPGCGDEIMSYFRKHPETGVTSPSQIAVVGDRLSTDIMLANMMGSWGVWVKDGVVPLSEKSVMPPPSTVGKGGKAWIREEEFLFWKKLVPFTKKRCGDDIENNEEHEWNWVASEMRKRMREKYLKEGERDRRNYTGLAMFEHYWQSARHRRPTVAAGRFPNRYCNLEANEEQVRERDERLVAIRKKRRDARKAARKAAREAREACEAEEAAGGSPIRESTESDNIDADMSDDTDETSDNDEEETPEFDEAEAIRKMEESTKIKQESGSEYESDEEDTESDPDAKPRRRKGGKNNRRASINKENRRSGSPEMTPFANNGTMAAKRRERLRAGEEMRRNREMYAMLGRGEGNGGCYGGQEQGQGQMRG</sequence>
<dbReference type="Proteomes" id="UP001323617">
    <property type="component" value="Unassembled WGS sequence"/>
</dbReference>
<feature type="compositionally biased region" description="Acidic residues" evidence="1">
    <location>
        <begin position="346"/>
        <end position="375"/>
    </location>
</feature>
<accession>A0ABR0IHW3</accession>
<feature type="compositionally biased region" description="Basic residues" evidence="1">
    <location>
        <begin position="410"/>
        <end position="420"/>
    </location>
</feature>
<evidence type="ECO:0000256" key="1">
    <source>
        <dbReference type="SAM" id="MobiDB-lite"/>
    </source>
</evidence>